<dbReference type="EMBL" id="UOGI01000360">
    <property type="protein sequence ID" value="VAX34632.1"/>
    <property type="molecule type" value="Genomic_DNA"/>
</dbReference>
<evidence type="ECO:0000313" key="2">
    <source>
        <dbReference type="EMBL" id="VAX34632.1"/>
    </source>
</evidence>
<keyword evidence="1" id="KW-1133">Transmembrane helix</keyword>
<keyword evidence="1" id="KW-0472">Membrane</keyword>
<name>A0A3B1D1M4_9ZZZZ</name>
<gene>
    <name evidence="2" type="ORF">MNBD_NITROSPIRAE03-1503</name>
</gene>
<dbReference type="AlphaFoldDB" id="A0A3B1D1M4"/>
<protein>
    <recommendedName>
        <fullName evidence="3">DUF155 domain-containing protein</fullName>
    </recommendedName>
</protein>
<feature type="transmembrane region" description="Helical" evidence="1">
    <location>
        <begin position="344"/>
        <end position="362"/>
    </location>
</feature>
<organism evidence="2">
    <name type="scientific">hydrothermal vent metagenome</name>
    <dbReference type="NCBI Taxonomy" id="652676"/>
    <lineage>
        <taxon>unclassified sequences</taxon>
        <taxon>metagenomes</taxon>
        <taxon>ecological metagenomes</taxon>
    </lineage>
</organism>
<reference evidence="2" key="1">
    <citation type="submission" date="2018-06" db="EMBL/GenBank/DDBJ databases">
        <authorList>
            <person name="Zhirakovskaya E."/>
        </authorList>
    </citation>
    <scope>NUCLEOTIDE SEQUENCE</scope>
</reference>
<proteinExistence type="predicted"/>
<accession>A0A3B1D1M4</accession>
<evidence type="ECO:0008006" key="3">
    <source>
        <dbReference type="Google" id="ProtNLM"/>
    </source>
</evidence>
<sequence>MLSIKRGRVIIYRLFDISSEIDLSLIESRAKEGARRLRLSRYPYMKALEFSNPPVCFELKGFVKPLFGQDINITVIAKAYDFGVLSLAFDIPIPVNTTFSELETVAKDLDTDESIDEKANEYVKHFIKNAGDAVLRPEIKKDFVEDYMIFHIESLARKMDSQEFLKQYDPSRLLLYETREVSRDTREETLRHRFSYYPDDLVIVHLDNAFIIDSSGSSDIMDILEFANAQILELRYYDHVLDGELNWIYSELSRRGGVSIFKLREYERLAKKITETVTDLTEVTEKVNNALKVTEDVYYARIYRKAMTLLRSRDWEDSIKEKLQVVTNAYKMLYDEIATKRGHLLELGIFILIVIEIVMAIVTE</sequence>
<evidence type="ECO:0000256" key="1">
    <source>
        <dbReference type="SAM" id="Phobius"/>
    </source>
</evidence>
<keyword evidence="1" id="KW-0812">Transmembrane</keyword>